<accession>A0A931DIV2</accession>
<evidence type="ECO:0000313" key="2">
    <source>
        <dbReference type="Proteomes" id="UP000614047"/>
    </source>
</evidence>
<reference evidence="1" key="1">
    <citation type="submission" date="2020-11" db="EMBL/GenBank/DDBJ databases">
        <title>Sequencing the genomes of 1000 actinobacteria strains.</title>
        <authorList>
            <person name="Klenk H.-P."/>
        </authorList>
    </citation>
    <scope>NUCLEOTIDE SEQUENCE</scope>
    <source>
        <strain evidence="1">DSM 43175</strain>
    </source>
</reference>
<name>A0A931DIV2_9ACTN</name>
<evidence type="ECO:0000313" key="1">
    <source>
        <dbReference type="EMBL" id="MBG6088331.1"/>
    </source>
</evidence>
<dbReference type="EMBL" id="JADOUA010000001">
    <property type="protein sequence ID" value="MBG6088331.1"/>
    <property type="molecule type" value="Genomic_DNA"/>
</dbReference>
<comment type="caution">
    <text evidence="1">The sequence shown here is derived from an EMBL/GenBank/DDBJ whole genome shotgun (WGS) entry which is preliminary data.</text>
</comment>
<keyword evidence="2" id="KW-1185">Reference proteome</keyword>
<proteinExistence type="predicted"/>
<dbReference type="Proteomes" id="UP000614047">
    <property type="component" value="Unassembled WGS sequence"/>
</dbReference>
<gene>
    <name evidence="1" type="ORF">IW256_002444</name>
</gene>
<organism evidence="1 2">
    <name type="scientific">Actinomadura viridis</name>
    <dbReference type="NCBI Taxonomy" id="58110"/>
    <lineage>
        <taxon>Bacteria</taxon>
        <taxon>Bacillati</taxon>
        <taxon>Actinomycetota</taxon>
        <taxon>Actinomycetes</taxon>
        <taxon>Streptosporangiales</taxon>
        <taxon>Thermomonosporaceae</taxon>
        <taxon>Actinomadura</taxon>
    </lineage>
</organism>
<protein>
    <submittedName>
        <fullName evidence="1">Uncharacterized protein</fullName>
    </submittedName>
</protein>
<dbReference type="RefSeq" id="WP_197011067.1">
    <property type="nucleotide sequence ID" value="NZ_BAABES010000020.1"/>
</dbReference>
<sequence>MADNWVDTVDGELRRWAERGGPAADAGDAADAEGMLLLLDLAREDLGLPGPGALTPPLLRELMLEVFPESVVAGPEEVPAVVGAARHLVAFLRDTGAVGDADADGLAAELDRLVPEFTEAVTAADASDREAAAEVIAGMMAAEGVPVDDEEAVERWVREFEALPDEERYARTEAYLREIEDRVVPPVRLAPPAELAAAARASGLAAQARALAGWLGEGRPVTGDGELAADDARAAAEALGLPPGRPGDVSEQADLLPELDRLWWAAMDAELITRRDGTAVPGPEPAALLAPAEGDGDAAGDEATLNLWLRLFDAAVVPEQEPEGGLDPVRLVQNELTGVLIHLYEQDEPATSGELAGAFAEHVSGAYEVATPREIADALGAALAREIEDLVSWGVAAPAPGTGPEPGYALTPLGVWGVRELLLADGFLAPVVGDLADAPADGLVAGLVLHRQDTADEEIEGWLAGREAPAAARDLLEVMRTGGPGARNLAAAVLNRLGAEAEPVVREAAAERPVRPYALLWLARNGTDATGAGAAEPGRDEYLWLFVDTVAGMLETADPRDAVAAAVADAPAGADLDGMVREMWRSDHPDAARVLEALGDHHPDKAIAKTARTAAYKARSAPRAGAAPAGTPAAG</sequence>
<dbReference type="AlphaFoldDB" id="A0A931DIV2"/>